<organism evidence="1 2">
    <name type="scientific">Ambispora gerdemannii</name>
    <dbReference type="NCBI Taxonomy" id="144530"/>
    <lineage>
        <taxon>Eukaryota</taxon>
        <taxon>Fungi</taxon>
        <taxon>Fungi incertae sedis</taxon>
        <taxon>Mucoromycota</taxon>
        <taxon>Glomeromycotina</taxon>
        <taxon>Glomeromycetes</taxon>
        <taxon>Archaeosporales</taxon>
        <taxon>Ambisporaceae</taxon>
        <taxon>Ambispora</taxon>
    </lineage>
</organism>
<comment type="caution">
    <text evidence="1">The sequence shown here is derived from an EMBL/GenBank/DDBJ whole genome shotgun (WGS) entry which is preliminary data.</text>
</comment>
<name>A0A9N9HAA0_9GLOM</name>
<protein>
    <submittedName>
        <fullName evidence="1">6592_t:CDS:1</fullName>
    </submittedName>
</protein>
<accession>A0A9N9HAA0</accession>
<evidence type="ECO:0000313" key="1">
    <source>
        <dbReference type="EMBL" id="CAG8671317.1"/>
    </source>
</evidence>
<proteinExistence type="predicted"/>
<dbReference type="EMBL" id="CAJVPL010007775">
    <property type="protein sequence ID" value="CAG8671317.1"/>
    <property type="molecule type" value="Genomic_DNA"/>
</dbReference>
<keyword evidence="2" id="KW-1185">Reference proteome</keyword>
<dbReference type="Proteomes" id="UP000789831">
    <property type="component" value="Unassembled WGS sequence"/>
</dbReference>
<evidence type="ECO:0000313" key="2">
    <source>
        <dbReference type="Proteomes" id="UP000789831"/>
    </source>
</evidence>
<gene>
    <name evidence="1" type="ORF">AGERDE_LOCUS12269</name>
</gene>
<sequence length="73" mass="8243">MSQLTLLPDNLDFPSSLQGSHTCGIIPENTLNLCYHRWPGLKWVQSSRVRTTWRSSSTHCSLSISFGFTSAMR</sequence>
<dbReference type="AlphaFoldDB" id="A0A9N9HAA0"/>
<feature type="non-terminal residue" evidence="1">
    <location>
        <position position="73"/>
    </location>
</feature>
<reference evidence="1" key="1">
    <citation type="submission" date="2021-06" db="EMBL/GenBank/DDBJ databases">
        <authorList>
            <person name="Kallberg Y."/>
            <person name="Tangrot J."/>
            <person name="Rosling A."/>
        </authorList>
    </citation>
    <scope>NUCLEOTIDE SEQUENCE</scope>
    <source>
        <strain evidence="1">MT106</strain>
    </source>
</reference>